<evidence type="ECO:0000313" key="4">
    <source>
        <dbReference type="Proteomes" id="UP001500305"/>
    </source>
</evidence>
<dbReference type="InterPro" id="IPR000719">
    <property type="entry name" value="Prot_kinase_dom"/>
</dbReference>
<proteinExistence type="predicted"/>
<dbReference type="PANTHER" id="PTHR44329">
    <property type="entry name" value="SERINE/THREONINE-PROTEIN KINASE TNNI3K-RELATED"/>
    <property type="match status" value="1"/>
</dbReference>
<dbReference type="SMART" id="SM00220">
    <property type="entry name" value="S_TKc"/>
    <property type="match status" value="1"/>
</dbReference>
<protein>
    <recommendedName>
        <fullName evidence="2">Protein kinase domain-containing protein</fullName>
    </recommendedName>
</protein>
<gene>
    <name evidence="3" type="ORF">GCM10010430_68330</name>
</gene>
<dbReference type="RefSeq" id="WP_344640445.1">
    <property type="nucleotide sequence ID" value="NZ_BAAATR010000045.1"/>
</dbReference>
<dbReference type="InterPro" id="IPR011009">
    <property type="entry name" value="Kinase-like_dom_sf"/>
</dbReference>
<feature type="domain" description="Protein kinase" evidence="2">
    <location>
        <begin position="73"/>
        <end position="338"/>
    </location>
</feature>
<dbReference type="Gene3D" id="1.10.510.10">
    <property type="entry name" value="Transferase(Phosphotransferase) domain 1"/>
    <property type="match status" value="1"/>
</dbReference>
<dbReference type="Pfam" id="PF00069">
    <property type="entry name" value="Pkinase"/>
    <property type="match status" value="1"/>
</dbReference>
<dbReference type="PROSITE" id="PS50011">
    <property type="entry name" value="PROTEIN_KINASE_DOM"/>
    <property type="match status" value="1"/>
</dbReference>
<accession>A0ABP5RRX1</accession>
<dbReference type="SUPFAM" id="SSF56112">
    <property type="entry name" value="Protein kinase-like (PK-like)"/>
    <property type="match status" value="1"/>
</dbReference>
<reference evidence="4" key="1">
    <citation type="journal article" date="2019" name="Int. J. Syst. Evol. Microbiol.">
        <title>The Global Catalogue of Microorganisms (GCM) 10K type strain sequencing project: providing services to taxonomists for standard genome sequencing and annotation.</title>
        <authorList>
            <consortium name="The Broad Institute Genomics Platform"/>
            <consortium name="The Broad Institute Genome Sequencing Center for Infectious Disease"/>
            <person name="Wu L."/>
            <person name="Ma J."/>
        </authorList>
    </citation>
    <scope>NUCLEOTIDE SEQUENCE [LARGE SCALE GENOMIC DNA]</scope>
    <source>
        <strain evidence="4">JCM 7356</strain>
    </source>
</reference>
<comment type="caution">
    <text evidence="3">The sequence shown here is derived from an EMBL/GenBank/DDBJ whole genome shotgun (WGS) entry which is preliminary data.</text>
</comment>
<name>A0ABP5RRX1_9ACTN</name>
<organism evidence="3 4">
    <name type="scientific">Kitasatospora cystarginea</name>
    <dbReference type="NCBI Taxonomy" id="58350"/>
    <lineage>
        <taxon>Bacteria</taxon>
        <taxon>Bacillati</taxon>
        <taxon>Actinomycetota</taxon>
        <taxon>Actinomycetes</taxon>
        <taxon>Kitasatosporales</taxon>
        <taxon>Streptomycetaceae</taxon>
        <taxon>Kitasatospora</taxon>
    </lineage>
</organism>
<feature type="compositionally biased region" description="Low complexity" evidence="1">
    <location>
        <begin position="10"/>
        <end position="19"/>
    </location>
</feature>
<evidence type="ECO:0000256" key="1">
    <source>
        <dbReference type="SAM" id="MobiDB-lite"/>
    </source>
</evidence>
<evidence type="ECO:0000313" key="3">
    <source>
        <dbReference type="EMBL" id="GAA2272693.1"/>
    </source>
</evidence>
<dbReference type="InterPro" id="IPR051681">
    <property type="entry name" value="Ser/Thr_Kinases-Pseudokinases"/>
</dbReference>
<keyword evidence="4" id="KW-1185">Reference proteome</keyword>
<dbReference type="Proteomes" id="UP001500305">
    <property type="component" value="Unassembled WGS sequence"/>
</dbReference>
<evidence type="ECO:0000259" key="2">
    <source>
        <dbReference type="PROSITE" id="PS50011"/>
    </source>
</evidence>
<feature type="region of interest" description="Disordered" evidence="1">
    <location>
        <begin position="1"/>
        <end position="61"/>
    </location>
</feature>
<dbReference type="EMBL" id="BAAATR010000045">
    <property type="protein sequence ID" value="GAA2272693.1"/>
    <property type="molecule type" value="Genomic_DNA"/>
</dbReference>
<sequence length="349" mass="37494">MPPHLPTAAPPATTTALPLQNRPGGRHQPTAPAQHGPTTSRVTSPEGPAIRRRRGCPHGRTADDLLGVPVAGYTPLEVLRRRGCQNVYRAKTPGGGHAALKTTCLDADPNALARARNEVLGLRQTATHPLVADLVGHGNHDGLHYLATAWQRGVSLHQLLEHLDRSMTAWSPTGAEVFTRLALALCHALDGLHHHGVVHGDLSPRNILAGHGTTITLIDLDSCARTGDPDPALRRGATIMYAAPECLAPRPRPVPGPTADQYSTAAILYRVLQQRHHLPHATRRATVREFQLTRPPRLLTGWPATTWPGLAAVLHQALHPDSEHRHPTTGDFTSHLRAALALARSGATP</sequence>